<dbReference type="EMBL" id="CP002868">
    <property type="protein sequence ID" value="AEJ20899.1"/>
    <property type="molecule type" value="Genomic_DNA"/>
</dbReference>
<reference evidence="2" key="1">
    <citation type="journal article" date="2013" name="Stand. Genomic Sci.">
        <title>Genome sequence of the thermophilic fresh-water bacterium Spirochaeta caldaria type strain (H1(T)), reclassification of Spirochaeta caldaria, Spirochaeta stenostrepta, and Spirochaeta zuelzerae in the genus Treponema as Treponema caldaria comb. nov., Treponema stenostrepta comb. nov., and Treponema zuelzerae comb. nov., and emendation of the genus Treponema.</title>
        <authorList>
            <person name="Abt B."/>
            <person name="Goker M."/>
            <person name="Scheuner C."/>
            <person name="Han C."/>
            <person name="Lu M."/>
            <person name="Misra M."/>
            <person name="Lapidus A."/>
            <person name="Nolan M."/>
            <person name="Lucas S."/>
            <person name="Hammon N."/>
            <person name="Deshpande S."/>
            <person name="Cheng J.F."/>
            <person name="Tapia R."/>
            <person name="Goodwin L.A."/>
            <person name="Pitluck S."/>
            <person name="Liolios K."/>
            <person name="Pagani I."/>
            <person name="Ivanova N."/>
            <person name="Mavromatis K."/>
            <person name="Mikhailova N."/>
            <person name="Huntemann M."/>
            <person name="Pati A."/>
            <person name="Chen A."/>
            <person name="Palaniappan K."/>
            <person name="Land M."/>
            <person name="Hauser L."/>
            <person name="Jeffries C.D."/>
            <person name="Rohde M."/>
            <person name="Spring S."/>
            <person name="Gronow S."/>
            <person name="Detter J.C."/>
            <person name="Bristow J."/>
            <person name="Eisen J.A."/>
            <person name="Markowitz V."/>
            <person name="Hugenholtz P."/>
            <person name="Kyrpides N.C."/>
            <person name="Woyke T."/>
            <person name="Klenk H.P."/>
        </authorList>
    </citation>
    <scope>NUCLEOTIDE SEQUENCE</scope>
    <source>
        <strain evidence="2">ATCC 51460 / DSM 7334 / H1</strain>
    </source>
</reference>
<keyword evidence="2" id="KW-1185">Reference proteome</keyword>
<evidence type="ECO:0000313" key="2">
    <source>
        <dbReference type="Proteomes" id="UP000000503"/>
    </source>
</evidence>
<name>F8F2B7_GRAC1</name>
<protein>
    <submittedName>
        <fullName evidence="1">CopG-like DNA-binding protein</fullName>
    </submittedName>
</protein>
<dbReference type="KEGG" id="scd:Spica_2804"/>
<dbReference type="Pfam" id="PF19891">
    <property type="entry name" value="DUF6364"/>
    <property type="match status" value="1"/>
</dbReference>
<dbReference type="GO" id="GO:0003677">
    <property type="term" value="F:DNA binding"/>
    <property type="evidence" value="ECO:0007669"/>
    <property type="project" value="UniProtKB-KW"/>
</dbReference>
<dbReference type="HOGENOM" id="CLU_198286_0_0_12"/>
<accession>F8F2B7</accession>
<dbReference type="RefSeq" id="WP_013970177.1">
    <property type="nucleotide sequence ID" value="NC_015732.1"/>
</dbReference>
<dbReference type="InterPro" id="IPR045944">
    <property type="entry name" value="DUF6364"/>
</dbReference>
<dbReference type="AlphaFoldDB" id="F8F2B7"/>
<evidence type="ECO:0000313" key="1">
    <source>
        <dbReference type="EMBL" id="AEJ20899.1"/>
    </source>
</evidence>
<organism evidence="1 2">
    <name type="scientific">Gracilinema caldarium (strain ATCC 51460 / DSM 7334 / H1)</name>
    <name type="common">Treponema caldarium</name>
    <dbReference type="NCBI Taxonomy" id="744872"/>
    <lineage>
        <taxon>Bacteria</taxon>
        <taxon>Pseudomonadati</taxon>
        <taxon>Spirochaetota</taxon>
        <taxon>Spirochaetia</taxon>
        <taxon>Spirochaetales</taxon>
        <taxon>Breznakiellaceae</taxon>
        <taxon>Gracilinema</taxon>
    </lineage>
</organism>
<keyword evidence="1" id="KW-0238">DNA-binding</keyword>
<dbReference type="Proteomes" id="UP000000503">
    <property type="component" value="Chromosome"/>
</dbReference>
<gene>
    <name evidence="1" type="ordered locus">Spica_2804</name>
</gene>
<dbReference type="OrthoDB" id="7365000at2"/>
<proteinExistence type="predicted"/>
<sequence length="77" mass="8907">MPNVTMSIDEELLKSARKIAIEKNTTVSDMVRSYLTNLVKSETIRREYVADELERLFNKSTAHSQGIRLTRDALHDR</sequence>
<dbReference type="STRING" id="744872.Spica_2804"/>